<keyword evidence="3 6" id="KW-0489">Methyltransferase</keyword>
<evidence type="ECO:0000256" key="2">
    <source>
        <dbReference type="ARBA" id="ARBA00022552"/>
    </source>
</evidence>
<dbReference type="PANTHER" id="PTHR11265:SF0">
    <property type="entry name" value="12S RRNA N4-METHYLCYTIDINE METHYLTRANSFERASE"/>
    <property type="match status" value="1"/>
</dbReference>
<dbReference type="Pfam" id="PF01795">
    <property type="entry name" value="Methyltransf_5"/>
    <property type="match status" value="1"/>
</dbReference>
<comment type="similarity">
    <text evidence="1 6">Belongs to the methyltransferase superfamily. RsmH family.</text>
</comment>
<dbReference type="GO" id="GO:0070475">
    <property type="term" value="P:rRNA base methylation"/>
    <property type="evidence" value="ECO:0007669"/>
    <property type="project" value="UniProtKB-UniRule"/>
</dbReference>
<keyword evidence="6" id="KW-0963">Cytoplasm</keyword>
<dbReference type="PANTHER" id="PTHR11265">
    <property type="entry name" value="S-ADENOSYL-METHYLTRANSFERASE MRAW"/>
    <property type="match status" value="1"/>
</dbReference>
<evidence type="ECO:0000256" key="5">
    <source>
        <dbReference type="ARBA" id="ARBA00022691"/>
    </source>
</evidence>
<dbReference type="SUPFAM" id="SSF81799">
    <property type="entry name" value="Putative methyltransferase TM0872, insert domain"/>
    <property type="match status" value="1"/>
</dbReference>
<dbReference type="Proteomes" id="UP000286954">
    <property type="component" value="Chromosome"/>
</dbReference>
<evidence type="ECO:0000313" key="8">
    <source>
        <dbReference type="Proteomes" id="UP000286954"/>
    </source>
</evidence>
<dbReference type="EC" id="2.1.1.199" evidence="6"/>
<dbReference type="InterPro" id="IPR029063">
    <property type="entry name" value="SAM-dependent_MTases_sf"/>
</dbReference>
<keyword evidence="5 6" id="KW-0949">S-adenosyl-L-methionine</keyword>
<feature type="binding site" evidence="6">
    <location>
        <position position="105"/>
    </location>
    <ligand>
        <name>S-adenosyl-L-methionine</name>
        <dbReference type="ChEBI" id="CHEBI:59789"/>
    </ligand>
</feature>
<comment type="function">
    <text evidence="6">Specifically methylates the N4 position of cytidine in position 1402 (C1402) of 16S rRNA.</text>
</comment>
<feature type="binding site" evidence="6">
    <location>
        <position position="98"/>
    </location>
    <ligand>
        <name>S-adenosyl-L-methionine</name>
        <dbReference type="ChEBI" id="CHEBI:59789"/>
    </ligand>
</feature>
<feature type="binding site" evidence="6">
    <location>
        <position position="50"/>
    </location>
    <ligand>
        <name>S-adenosyl-L-methionine</name>
        <dbReference type="ChEBI" id="CHEBI:59789"/>
    </ligand>
</feature>
<comment type="subcellular location">
    <subcellularLocation>
        <location evidence="6">Cytoplasm</location>
    </subcellularLocation>
</comment>
<evidence type="ECO:0000256" key="4">
    <source>
        <dbReference type="ARBA" id="ARBA00022679"/>
    </source>
</evidence>
<evidence type="ECO:0000256" key="1">
    <source>
        <dbReference type="ARBA" id="ARBA00010396"/>
    </source>
</evidence>
<evidence type="ECO:0000256" key="6">
    <source>
        <dbReference type="HAMAP-Rule" id="MF_01007"/>
    </source>
</evidence>
<dbReference type="GO" id="GO:0071424">
    <property type="term" value="F:rRNA (cytosine-N4-)-methyltransferase activity"/>
    <property type="evidence" value="ECO:0007669"/>
    <property type="project" value="UniProtKB-UniRule"/>
</dbReference>
<accession>A0A3T0E746</accession>
<keyword evidence="2 6" id="KW-0698">rRNA processing</keyword>
<dbReference type="KEGG" id="gak:X907_0658"/>
<dbReference type="InterPro" id="IPR002903">
    <property type="entry name" value="RsmH"/>
</dbReference>
<gene>
    <name evidence="6" type="primary">rsmH</name>
    <name evidence="7" type="ORF">X907_0658</name>
</gene>
<dbReference type="InterPro" id="IPR023397">
    <property type="entry name" value="SAM-dep_MeTrfase_MraW_recog"/>
</dbReference>
<reference evidence="7 8" key="1">
    <citation type="submission" date="2016-12" db="EMBL/GenBank/DDBJ databases">
        <title>The genome of dimorphic prosthecate Glycocaulis alkaliphilus 6b-8t, isolated from crude oil dictates its adaptability in petroleum environments.</title>
        <authorList>
            <person name="Wu X.-L."/>
            <person name="Geng S."/>
        </authorList>
    </citation>
    <scope>NUCLEOTIDE SEQUENCE [LARGE SCALE GENOMIC DNA]</scope>
    <source>
        <strain evidence="7 8">6B-8</strain>
    </source>
</reference>
<dbReference type="EMBL" id="CP018911">
    <property type="protein sequence ID" value="AZU03203.1"/>
    <property type="molecule type" value="Genomic_DNA"/>
</dbReference>
<dbReference type="GO" id="GO:0005737">
    <property type="term" value="C:cytoplasm"/>
    <property type="evidence" value="ECO:0007669"/>
    <property type="project" value="UniProtKB-SubCell"/>
</dbReference>
<evidence type="ECO:0000256" key="3">
    <source>
        <dbReference type="ARBA" id="ARBA00022603"/>
    </source>
</evidence>
<feature type="binding site" evidence="6">
    <location>
        <begin position="32"/>
        <end position="34"/>
    </location>
    <ligand>
        <name>S-adenosyl-L-methionine</name>
        <dbReference type="ChEBI" id="CHEBI:59789"/>
    </ligand>
</feature>
<dbReference type="Gene3D" id="1.10.150.170">
    <property type="entry name" value="Putative methyltransferase TM0872, insert domain"/>
    <property type="match status" value="1"/>
</dbReference>
<keyword evidence="8" id="KW-1185">Reference proteome</keyword>
<keyword evidence="4 6" id="KW-0808">Transferase</keyword>
<dbReference type="NCBIfam" id="TIGR00006">
    <property type="entry name" value="16S rRNA (cytosine(1402)-N(4))-methyltransferase RsmH"/>
    <property type="match status" value="1"/>
</dbReference>
<feature type="binding site" evidence="6">
    <location>
        <position position="77"/>
    </location>
    <ligand>
        <name>S-adenosyl-L-methionine</name>
        <dbReference type="ChEBI" id="CHEBI:59789"/>
    </ligand>
</feature>
<dbReference type="HAMAP" id="MF_01007">
    <property type="entry name" value="16SrRNA_methyltr_H"/>
    <property type="match status" value="1"/>
</dbReference>
<name>A0A3T0E746_9PROT</name>
<organism evidence="7 8">
    <name type="scientific">Glycocaulis alkaliphilus</name>
    <dbReference type="NCBI Taxonomy" id="1434191"/>
    <lineage>
        <taxon>Bacteria</taxon>
        <taxon>Pseudomonadati</taxon>
        <taxon>Pseudomonadota</taxon>
        <taxon>Alphaproteobacteria</taxon>
        <taxon>Maricaulales</taxon>
        <taxon>Maricaulaceae</taxon>
        <taxon>Glycocaulis</taxon>
    </lineage>
</organism>
<comment type="catalytic activity">
    <reaction evidence="6">
        <text>cytidine(1402) in 16S rRNA + S-adenosyl-L-methionine = N(4)-methylcytidine(1402) in 16S rRNA + S-adenosyl-L-homocysteine + H(+)</text>
        <dbReference type="Rhea" id="RHEA:42928"/>
        <dbReference type="Rhea" id="RHEA-COMP:10286"/>
        <dbReference type="Rhea" id="RHEA-COMP:10287"/>
        <dbReference type="ChEBI" id="CHEBI:15378"/>
        <dbReference type="ChEBI" id="CHEBI:57856"/>
        <dbReference type="ChEBI" id="CHEBI:59789"/>
        <dbReference type="ChEBI" id="CHEBI:74506"/>
        <dbReference type="ChEBI" id="CHEBI:82748"/>
        <dbReference type="EC" id="2.1.1.199"/>
    </reaction>
</comment>
<protein>
    <recommendedName>
        <fullName evidence="6">Ribosomal RNA small subunit methyltransferase H</fullName>
        <ecNumber evidence="6">2.1.1.199</ecNumber>
    </recommendedName>
    <alternativeName>
        <fullName evidence="6">16S rRNA m(4)C1402 methyltransferase</fullName>
    </alternativeName>
    <alternativeName>
        <fullName evidence="6">rRNA (cytosine-N(4)-)-methyltransferase RsmH</fullName>
    </alternativeName>
</protein>
<evidence type="ECO:0000313" key="7">
    <source>
        <dbReference type="EMBL" id="AZU03203.1"/>
    </source>
</evidence>
<dbReference type="AlphaFoldDB" id="A0A3T0E746"/>
<proteinExistence type="inferred from homology"/>
<sequence>MMAHVPVLLDEVITAIRPRAGGLYVDGTLGGGGYARAVLAVEGARLVGIDRDPEAAKAAAALRKAFPDTFAFQSGPFSLMEQIVELSGSDGVDGVMLDLGVSSMQIDEAERGFSFQKDGPLDMRMARSGPSAADAVNHLDADELAAIFKIYGEERHARRAARAIVEDRAAKPFETTLELASLMARVIGGKPGRIHPATRVFQGLRIYVNDELGELIRALGAAERILKPTGVLAVVTFHSLEDRIVKTFLRARAGMAGQGSRHAPQVDAGPAPSFSLLTRKAIEPSEAEIAANPRARSSRLRAGVRTTNPAWPAEDDGLPGVPPYSRLLECVT</sequence>
<dbReference type="Gene3D" id="3.40.50.150">
    <property type="entry name" value="Vaccinia Virus protein VP39"/>
    <property type="match status" value="1"/>
</dbReference>
<dbReference type="SUPFAM" id="SSF53335">
    <property type="entry name" value="S-adenosyl-L-methionine-dependent methyltransferases"/>
    <property type="match status" value="1"/>
</dbReference>
<dbReference type="PIRSF" id="PIRSF004486">
    <property type="entry name" value="MraW"/>
    <property type="match status" value="1"/>
</dbReference>